<dbReference type="PANTHER" id="PTHR10292:SF1">
    <property type="entry name" value="CLATHRIN HEAVY CHAIN"/>
    <property type="match status" value="1"/>
</dbReference>
<evidence type="ECO:0000256" key="2">
    <source>
        <dbReference type="ARBA" id="ARBA00022737"/>
    </source>
</evidence>
<evidence type="ECO:0000313" key="9">
    <source>
        <dbReference type="Proteomes" id="UP000039865"/>
    </source>
</evidence>
<sequence>MQGAALPIKLSEVFKLTNVGLNPDLFKFGNLTLESEKYICVKDGADCVIIDSSKGFAADRKPMKADAILMHRTRNVIAVRAANGENTVVQVFDLDTRQKLKQFEVPESVTFWRYVSLTKIALVGKVAVYHADITTQDAPVRVASQLANCQIMSYGVDSSEKWCYLVGLYSNDQRSINAHMQLFFTEKRQQQLIEGYAGCFTDIPITENTSYKNSIFCFCEKKAAETSQKIHFMEIGNPAPNCQKFKRSVEIQMPPDVQGDFPVLMQSVEKYGVVFVITKFGWLYMYEVSTSVLLYRQRITDSLIFVATKSLNDDGTICVNKAGQILQILIDEQNFIPFIINHAKHIPDNVGVAFNLAQRFSLRGADELFITQFNKLLTLGDYAGAARVAKDAPGTLLRNQDTINKLKSLPSTGGPLPIIIYFSTLLETTKLNDIESIELARPVLQQQKFQVLEQWINADKITCTSQLGDLINQFNPQLALAVHMRCNAPDSHEKILQSLIATGQFDKIMPYCQRTNCSPDFVKLLRSVVPMNPEAAVGLAKMITNRDNGNIPKASVDSVVQIFLEAGRIQETTAFLLEALIQNRPDEGHLQTKLFEINLMSAPNVAEGIFQLNKFTHYDRERVARLCEQAGLYGRALQNYTSLQDAKRVMLNTHAIPKDHLIEYFGRLNEEDILQCLFDLLKSNRQNVGLVAEIAVKYASKVNTKKIIEVLESFGSNEGMLFYLANVLPHTDDPDIYFKYIEACARLGNYKEVERVIRETNFYDPIKVKDFLKDMKLPDPRPLIYLCDQHNFIEELTRYLYKNKQNKFIEIYLFKVNTAATPKVLGTLLDLDCEEIYIKQILNSMRVCPIPELVDEFEKRGKLKLLQGWLEARYEERIQEPALHNALAMIYIDINKDPQTFLINNPYYDSKIVGKYCEERNPDLAFIAYKRAWGSCDMELVEVTNRNYLYRMQARYLVERQSPELWSHVLQETNPHRKQVIDQVVQTALPETKNADEVSTTVKAFMDADMPNELIELLERIVLHNSDFANNKNLQNLLILTAIKADKARVMDYINRLDNYDGQELAKIAKKDQYQLYDEALCIYKKFGEHVEAVRVLIENLKNIKAATEYAEKVNKPEVWTEIGKAQLDLFQIREAIDAFIKARDPSMYALVIGTAENQDCYEELVQYLLMARVMLKEQMIDSELVFAYAKCGQRYLPELETFITEPNQADISKCGDRCYDDKLFEAAKILYTHLGNNQKLAQVLVKLKLYPAAFEAAKKADIPKVWKEVCFACVRAKEFRTANLCGLKIIILPDHLEDLIKHYERFGFFEELVSLLEQGMSLERSHQGIYTELGILYAKYSPQRLMDHIRTYAQKIQIPKLARACEQYQMWPEAVLLHTQYGQFDQAVITMMEHSPTAWKHDQFSHNIVKVSNHDLYYRAMIFYLEEEPMLLNDLLRLLSMKIDLTKCVQVMKRTGHIALITSFLKSVQGQNISAVNEALNEIYLENEDYESLRQSIKEYDSFESLKLASDLERHDLLECRRIAALLYRKNKRFQQSIDISKKDELYKDAMETVAESRDPTLAEDLLRHIMHMEDKELFAAMLYTCYELVKPDVALEVAWRCGLYEYVMPYFIQFVKDLSLRVDTVQKKTDDIKKKEEKSQAELANQPIIDHLDIGGFLFPNMVGNGLQALMPPPGSMPNMNPMGGMNFGTGFGTGQQW</sequence>
<dbReference type="InterPro" id="IPR016341">
    <property type="entry name" value="Clathrin_heavy_chain"/>
</dbReference>
<dbReference type="InterPro" id="IPR000547">
    <property type="entry name" value="Clathrin_H-chain/VPS_repeat"/>
</dbReference>
<comment type="subcellular location">
    <subcellularLocation>
        <location evidence="6">Cytoplasmic vesicle membrane</location>
        <topology evidence="6">Peripheral membrane protein</topology>
        <orientation evidence="6">Cytoplasmic side</orientation>
    </subcellularLocation>
    <subcellularLocation>
        <location evidence="6">Membrane</location>
        <location evidence="6">Coated pit</location>
        <topology evidence="6">Peripheral membrane protein</topology>
        <orientation evidence="6">Cytoplasmic side</orientation>
    </subcellularLocation>
</comment>
<accession>A0A077ZZ80</accession>
<dbReference type="Gene3D" id="2.130.10.110">
    <property type="entry name" value="Clathrin heavy-chain terminal domain"/>
    <property type="match status" value="1"/>
</dbReference>
<dbReference type="SUPFAM" id="SSF48371">
    <property type="entry name" value="ARM repeat"/>
    <property type="match status" value="5"/>
</dbReference>
<dbReference type="GO" id="GO:0032051">
    <property type="term" value="F:clathrin light chain binding"/>
    <property type="evidence" value="ECO:0007669"/>
    <property type="project" value="InterPro"/>
</dbReference>
<dbReference type="FunFam" id="1.25.40.10:FF:000002">
    <property type="entry name" value="Clathrin heavy chain"/>
    <property type="match status" value="1"/>
</dbReference>
<evidence type="ECO:0000256" key="3">
    <source>
        <dbReference type="ARBA" id="ARBA00023136"/>
    </source>
</evidence>
<protein>
    <recommendedName>
        <fullName evidence="6">Clathrin heavy chain</fullName>
    </recommendedName>
</protein>
<comment type="function">
    <text evidence="6">Clathrin is the major protein of the polyhedral coat of coated pits and vesicles.</text>
</comment>
<dbReference type="FunCoup" id="A0A077ZZ80">
    <property type="interactions" value="461"/>
</dbReference>
<dbReference type="EMBL" id="CCKQ01004098">
    <property type="protein sequence ID" value="CDW75235.1"/>
    <property type="molecule type" value="Genomic_DNA"/>
</dbReference>
<dbReference type="GO" id="GO:0005198">
    <property type="term" value="F:structural molecule activity"/>
    <property type="evidence" value="ECO:0007669"/>
    <property type="project" value="InterPro"/>
</dbReference>
<dbReference type="InterPro" id="IPR016025">
    <property type="entry name" value="Clathrin_H-chain_N"/>
</dbReference>
<feature type="repeat" description="CHCR" evidence="7">
    <location>
        <begin position="547"/>
        <end position="711"/>
    </location>
</feature>
<gene>
    <name evidence="8" type="primary">Contig16815.g17911</name>
    <name evidence="8" type="ORF">STYLEM_4222</name>
</gene>
<evidence type="ECO:0000256" key="5">
    <source>
        <dbReference type="ARBA" id="ARBA00023329"/>
    </source>
</evidence>
<dbReference type="PANTHER" id="PTHR10292">
    <property type="entry name" value="CLATHRIN HEAVY CHAIN RELATED"/>
    <property type="match status" value="1"/>
</dbReference>
<dbReference type="Gene3D" id="1.25.40.10">
    <property type="entry name" value="Tetratricopeptide repeat domain"/>
    <property type="match status" value="4"/>
</dbReference>
<dbReference type="GO" id="GO:0030132">
    <property type="term" value="C:clathrin coat of coated pit"/>
    <property type="evidence" value="ECO:0007669"/>
    <property type="project" value="InterPro"/>
</dbReference>
<feature type="repeat" description="CHCR" evidence="7">
    <location>
        <begin position="989"/>
        <end position="1136"/>
    </location>
</feature>
<dbReference type="Pfam" id="PF13838">
    <property type="entry name" value="Clathrin_H_link"/>
    <property type="match status" value="1"/>
</dbReference>
<dbReference type="GO" id="GO:0006886">
    <property type="term" value="P:intracellular protein transport"/>
    <property type="evidence" value="ECO:0007669"/>
    <property type="project" value="UniProtKB-UniRule"/>
</dbReference>
<keyword evidence="9" id="KW-1185">Reference proteome</keyword>
<evidence type="ECO:0000256" key="4">
    <source>
        <dbReference type="ARBA" id="ARBA00023176"/>
    </source>
</evidence>
<dbReference type="SMART" id="SM00299">
    <property type="entry name" value="CLH"/>
    <property type="match status" value="7"/>
</dbReference>
<dbReference type="Proteomes" id="UP000039865">
    <property type="component" value="Unassembled WGS sequence"/>
</dbReference>
<dbReference type="FunFam" id="1.25.40.10:FF:000001">
    <property type="entry name" value="Clathrin heavy chain"/>
    <property type="match status" value="1"/>
</dbReference>
<dbReference type="SUPFAM" id="SSF50989">
    <property type="entry name" value="Clathrin heavy-chain terminal domain"/>
    <property type="match status" value="1"/>
</dbReference>
<dbReference type="OrthoDB" id="421917at2759"/>
<feature type="repeat" description="CHCR" evidence="7">
    <location>
        <begin position="1140"/>
        <end position="1283"/>
    </location>
</feature>
<keyword evidence="5 6" id="KW-0968">Cytoplasmic vesicle</keyword>
<dbReference type="Pfam" id="PF00637">
    <property type="entry name" value="Clathrin"/>
    <property type="match status" value="7"/>
</dbReference>
<feature type="repeat" description="CHCR" evidence="7">
    <location>
        <begin position="1288"/>
        <end position="1434"/>
    </location>
</feature>
<dbReference type="GO" id="GO:0030130">
    <property type="term" value="C:clathrin coat of trans-Golgi network vesicle"/>
    <property type="evidence" value="ECO:0007669"/>
    <property type="project" value="InterPro"/>
</dbReference>
<organism evidence="8 9">
    <name type="scientific">Stylonychia lemnae</name>
    <name type="common">Ciliate</name>
    <dbReference type="NCBI Taxonomy" id="5949"/>
    <lineage>
        <taxon>Eukaryota</taxon>
        <taxon>Sar</taxon>
        <taxon>Alveolata</taxon>
        <taxon>Ciliophora</taxon>
        <taxon>Intramacronucleata</taxon>
        <taxon>Spirotrichea</taxon>
        <taxon>Stichotrichia</taxon>
        <taxon>Sporadotrichida</taxon>
        <taxon>Oxytrichidae</taxon>
        <taxon>Stylonychinae</taxon>
        <taxon>Stylonychia</taxon>
    </lineage>
</organism>
<evidence type="ECO:0000256" key="7">
    <source>
        <dbReference type="PROSITE-ProRule" id="PRU01006"/>
    </source>
</evidence>
<name>A0A077ZZ80_STYLE</name>
<evidence type="ECO:0000256" key="1">
    <source>
        <dbReference type="ARBA" id="ARBA00009535"/>
    </source>
</evidence>
<dbReference type="PROSITE" id="PS50236">
    <property type="entry name" value="CHCR"/>
    <property type="match status" value="6"/>
</dbReference>
<evidence type="ECO:0000256" key="6">
    <source>
        <dbReference type="PIRNR" id="PIRNR002290"/>
    </source>
</evidence>
<dbReference type="Gene3D" id="1.25.40.730">
    <property type="match status" value="1"/>
</dbReference>
<feature type="repeat" description="CHCR" evidence="7">
    <location>
        <begin position="841"/>
        <end position="982"/>
    </location>
</feature>
<keyword evidence="3 6" id="KW-0472">Membrane</keyword>
<comment type="similarity">
    <text evidence="1 6">Belongs to the clathrin heavy chain family.</text>
</comment>
<dbReference type="GO" id="GO:0071439">
    <property type="term" value="C:clathrin complex"/>
    <property type="evidence" value="ECO:0007669"/>
    <property type="project" value="InterPro"/>
</dbReference>
<keyword evidence="2" id="KW-0677">Repeat</keyword>
<dbReference type="PIRSF" id="PIRSF002290">
    <property type="entry name" value="Clathrin_H_chain"/>
    <property type="match status" value="1"/>
</dbReference>
<dbReference type="InterPro" id="IPR055358">
    <property type="entry name" value="CHCR"/>
</dbReference>
<dbReference type="InterPro" id="IPR016024">
    <property type="entry name" value="ARM-type_fold"/>
</dbReference>
<reference evidence="8 9" key="1">
    <citation type="submission" date="2014-06" db="EMBL/GenBank/DDBJ databases">
        <authorList>
            <person name="Swart Estienne"/>
        </authorList>
    </citation>
    <scope>NUCLEOTIDE SEQUENCE [LARGE SCALE GENOMIC DNA]</scope>
    <source>
        <strain evidence="8 9">130c</strain>
    </source>
</reference>
<dbReference type="GO" id="GO:0006898">
    <property type="term" value="P:receptor-mediated endocytosis"/>
    <property type="evidence" value="ECO:0007669"/>
    <property type="project" value="TreeGrafter"/>
</dbReference>
<feature type="repeat" description="CHCR" evidence="7">
    <location>
        <begin position="1437"/>
        <end position="1580"/>
    </location>
</feature>
<evidence type="ECO:0000313" key="8">
    <source>
        <dbReference type="EMBL" id="CDW75235.1"/>
    </source>
</evidence>
<proteinExistence type="inferred from homology"/>
<dbReference type="InParanoid" id="A0A077ZZ80"/>
<dbReference type="OMA" id="HCYDLLH"/>
<keyword evidence="4 6" id="KW-0168">Coated pit</keyword>
<dbReference type="InterPro" id="IPR011990">
    <property type="entry name" value="TPR-like_helical_dom_sf"/>
</dbReference>